<evidence type="ECO:0000313" key="1">
    <source>
        <dbReference type="EMBL" id="KMQ84120.1"/>
    </source>
</evidence>
<evidence type="ECO:0000313" key="2">
    <source>
        <dbReference type="Proteomes" id="UP000036403"/>
    </source>
</evidence>
<dbReference type="AlphaFoldDB" id="A0A0J7MUG7"/>
<keyword evidence="2" id="KW-1185">Reference proteome</keyword>
<sequence length="95" mass="11210">MTFHSSQPINSAAISRFPVVILECPWDTWECWFPCFKIYQVVASVLRQFTGDPTLPYPANIPRTKWCMDTLMGLTVTWRWRAPLVINMIWLVQYQ</sequence>
<dbReference type="PaxDb" id="67767-A0A0J7MUG7"/>
<feature type="non-terminal residue" evidence="1">
    <location>
        <position position="95"/>
    </location>
</feature>
<dbReference type="OrthoDB" id="2219495at2759"/>
<dbReference type="EMBL" id="LBMM01017318">
    <property type="protein sequence ID" value="KMQ84120.1"/>
    <property type="molecule type" value="Genomic_DNA"/>
</dbReference>
<accession>A0A0J7MUG7</accession>
<name>A0A0J7MUG7_LASNI</name>
<proteinExistence type="predicted"/>
<dbReference type="Proteomes" id="UP000036403">
    <property type="component" value="Unassembled WGS sequence"/>
</dbReference>
<comment type="caution">
    <text evidence="1">The sequence shown here is derived from an EMBL/GenBank/DDBJ whole genome shotgun (WGS) entry which is preliminary data.</text>
</comment>
<organism evidence="1 2">
    <name type="scientific">Lasius niger</name>
    <name type="common">Black garden ant</name>
    <dbReference type="NCBI Taxonomy" id="67767"/>
    <lineage>
        <taxon>Eukaryota</taxon>
        <taxon>Metazoa</taxon>
        <taxon>Ecdysozoa</taxon>
        <taxon>Arthropoda</taxon>
        <taxon>Hexapoda</taxon>
        <taxon>Insecta</taxon>
        <taxon>Pterygota</taxon>
        <taxon>Neoptera</taxon>
        <taxon>Endopterygota</taxon>
        <taxon>Hymenoptera</taxon>
        <taxon>Apocrita</taxon>
        <taxon>Aculeata</taxon>
        <taxon>Formicoidea</taxon>
        <taxon>Formicidae</taxon>
        <taxon>Formicinae</taxon>
        <taxon>Lasius</taxon>
        <taxon>Lasius</taxon>
    </lineage>
</organism>
<protein>
    <submittedName>
        <fullName evidence="1">Peroxisomal n-acetyl-spermine spermidine oxidase-like protein</fullName>
    </submittedName>
</protein>
<gene>
    <name evidence="1" type="ORF">RF55_18365</name>
</gene>
<reference evidence="1 2" key="1">
    <citation type="submission" date="2015-04" db="EMBL/GenBank/DDBJ databases">
        <title>Lasius niger genome sequencing.</title>
        <authorList>
            <person name="Konorov E.A."/>
            <person name="Nikitin M.A."/>
            <person name="Kirill M.V."/>
            <person name="Chang P."/>
        </authorList>
    </citation>
    <scope>NUCLEOTIDE SEQUENCE [LARGE SCALE GENOMIC DNA]</scope>
    <source>
        <tissue evidence="1">Whole</tissue>
    </source>
</reference>